<dbReference type="GO" id="GO:0016887">
    <property type="term" value="F:ATP hydrolysis activity"/>
    <property type="evidence" value="ECO:0007669"/>
    <property type="project" value="InterPro"/>
</dbReference>
<feature type="domain" description="AAA+ ATPase" evidence="2">
    <location>
        <begin position="728"/>
        <end position="916"/>
    </location>
</feature>
<feature type="compositionally biased region" description="Low complexity" evidence="1">
    <location>
        <begin position="49"/>
        <end position="64"/>
    </location>
</feature>
<dbReference type="PANTHER" id="PTHR46411">
    <property type="entry name" value="FAMILY ATPASE, PUTATIVE-RELATED"/>
    <property type="match status" value="1"/>
</dbReference>
<feature type="compositionally biased region" description="Polar residues" evidence="1">
    <location>
        <begin position="35"/>
        <end position="48"/>
    </location>
</feature>
<dbReference type="Proteomes" id="UP000750711">
    <property type="component" value="Unassembled WGS sequence"/>
</dbReference>
<dbReference type="SMART" id="SM00382">
    <property type="entry name" value="AAA"/>
    <property type="match status" value="1"/>
</dbReference>
<comment type="caution">
    <text evidence="3">The sequence shown here is derived from an EMBL/GenBank/DDBJ whole genome shotgun (WGS) entry which is preliminary data.</text>
</comment>
<feature type="compositionally biased region" description="Basic residues" evidence="1">
    <location>
        <begin position="999"/>
        <end position="1013"/>
    </location>
</feature>
<dbReference type="Pfam" id="PF22942">
    <property type="entry name" value="DUF7025"/>
    <property type="match status" value="1"/>
</dbReference>
<dbReference type="InterPro" id="IPR054289">
    <property type="entry name" value="DUF7025"/>
</dbReference>
<dbReference type="EMBL" id="JAGHQM010000145">
    <property type="protein sequence ID" value="KAH0565033.1"/>
    <property type="molecule type" value="Genomic_DNA"/>
</dbReference>
<name>A0A9P8RSH6_9PEZI</name>
<feature type="compositionally biased region" description="Basic residues" evidence="1">
    <location>
        <begin position="1033"/>
        <end position="1052"/>
    </location>
</feature>
<dbReference type="InterPro" id="IPR003593">
    <property type="entry name" value="AAA+_ATPase"/>
</dbReference>
<protein>
    <recommendedName>
        <fullName evidence="2">AAA+ ATPase domain-containing protein</fullName>
    </recommendedName>
</protein>
<sequence length="1052" mass="117012">MSRASRPATDLASMKTPLIAITVSSDGSTGDTSSEISVTSKTDPDVSNQSQTTGSSTPPQTGSSDGLDAQKPKAKKDKAGAGDTAWPTSSDDTDSQSDNDLNKDYRLSAYGHHSRPLKERIAKARRRLVQSNLYNQLVEDRLRAVEKDINQLLNRDPEDFTTPSQTPTHEPTIQRLAWADFKVSPFVREGVKSWTHVPEVDSTPRSILEVLVEDPQVGVRRQVQAPDNGTTLALTGPGGDNTSGGRIGSEIASVDSKFTSAIPERLRIRSPVLLKTLDQISGTAVASGPHKHKSVFLRPFKLLVTNEDKIRERLEKLETELATKRSTQSIEGQGTEIASPSLKASHSTNGHPSRRASPEVGPSGINTETETHKALEHIRLLVNFMDNDLAPVFRLRRELNEGILRVISFPDLWYLFSHGQEVRTPGSKRLQLYRVLKFTGGREVLKTSGPPPANHASVKLKGDGYSSGAFIIECVYFDFDGTQYGPVNKTFQIRKYEGEKDITSLPVFPLACDPNKESIRQALLDRGKRFTKLSNPSKPAHMQYSGLTVDKQQEQVDSQVIIDFQVAFIAKGENKPEIGISNLVDHDVRETTEDEAKLGSCNEGCCGNDFLYRDYQIDKIEGEIFMSKRKQDFDPVENAGDLNEEQKVLLPPRVYGFVLRSRRWAAFDIDLVAEVQYPEEAGWGDLVIPDSTKSAVLALVDSRARGLSQNTNPSHPHSSVDLVRGKGNGLIILLHGRPGVGKTSTAECVAVHTKRPLFPITCGDIGDNAEKVEENLEKTFQLAHKWGCVLLLDEAESRIHLSLHYPKLDRKTTERIWSNNLKRVKKDLERSDKLFLYDEEGIKKYGKVLYKELKRRNTEPWNGRQIRNAFQTAIALADYDGNANGQTPVLKQSHFETVAEAAKRFDDYILSVYSGKSDACLAKYERLRCDDWEDRQGIQRMPLEEPFTDRGSRYRGGRRAMTVEERSDDFGSATESLSESSEEDSEEEGSAPHREPAKSSKKGKSKSKSKSKPKPSDDEGSSDDTDESSPAAKKTKKKSTTTEKKRSRSSRK</sequence>
<feature type="region of interest" description="Disordered" evidence="1">
    <location>
        <begin position="940"/>
        <end position="1052"/>
    </location>
</feature>
<feature type="region of interest" description="Disordered" evidence="1">
    <location>
        <begin position="1"/>
        <end position="107"/>
    </location>
</feature>
<feature type="compositionally biased region" description="Low complexity" evidence="1">
    <location>
        <begin position="24"/>
        <end position="34"/>
    </location>
</feature>
<dbReference type="InterPro" id="IPR027417">
    <property type="entry name" value="P-loop_NTPase"/>
</dbReference>
<dbReference type="InterPro" id="IPR003959">
    <property type="entry name" value="ATPase_AAA_core"/>
</dbReference>
<keyword evidence="4" id="KW-1185">Reference proteome</keyword>
<dbReference type="PANTHER" id="PTHR46411:SF3">
    <property type="entry name" value="AAA+ ATPASE DOMAIN-CONTAINING PROTEIN"/>
    <property type="match status" value="1"/>
</dbReference>
<evidence type="ECO:0000313" key="3">
    <source>
        <dbReference type="EMBL" id="KAH0565033.1"/>
    </source>
</evidence>
<evidence type="ECO:0000256" key="1">
    <source>
        <dbReference type="SAM" id="MobiDB-lite"/>
    </source>
</evidence>
<dbReference type="SUPFAM" id="SSF52540">
    <property type="entry name" value="P-loop containing nucleoside triphosphate hydrolases"/>
    <property type="match status" value="1"/>
</dbReference>
<dbReference type="InterPro" id="IPR056599">
    <property type="entry name" value="AAA_lid_fung"/>
</dbReference>
<dbReference type="Pfam" id="PF00004">
    <property type="entry name" value="AAA"/>
    <property type="match status" value="1"/>
</dbReference>
<dbReference type="AlphaFoldDB" id="A0A9P8RSH6"/>
<dbReference type="Pfam" id="PF23232">
    <property type="entry name" value="AAA_lid_13"/>
    <property type="match status" value="1"/>
</dbReference>
<feature type="compositionally biased region" description="Acidic residues" evidence="1">
    <location>
        <begin position="980"/>
        <end position="989"/>
    </location>
</feature>
<dbReference type="Gene3D" id="3.40.50.300">
    <property type="entry name" value="P-loop containing nucleotide triphosphate hydrolases"/>
    <property type="match status" value="1"/>
</dbReference>
<feature type="compositionally biased region" description="Acidic residues" evidence="1">
    <location>
        <begin position="1018"/>
        <end position="1027"/>
    </location>
</feature>
<dbReference type="GO" id="GO:0005524">
    <property type="term" value="F:ATP binding"/>
    <property type="evidence" value="ECO:0007669"/>
    <property type="project" value="InterPro"/>
</dbReference>
<feature type="compositionally biased region" description="Low complexity" evidence="1">
    <location>
        <begin position="81"/>
        <end position="90"/>
    </location>
</feature>
<accession>A0A9P8RSH6</accession>
<feature type="region of interest" description="Disordered" evidence="1">
    <location>
        <begin position="322"/>
        <end position="366"/>
    </location>
</feature>
<reference evidence="3" key="1">
    <citation type="submission" date="2021-03" db="EMBL/GenBank/DDBJ databases">
        <title>Comparative genomics and phylogenomic investigation of the class Geoglossomycetes provide insights into ecological specialization and systematics.</title>
        <authorList>
            <person name="Melie T."/>
            <person name="Pirro S."/>
            <person name="Miller A.N."/>
            <person name="Quandt A."/>
        </authorList>
    </citation>
    <scope>NUCLEOTIDE SEQUENCE</scope>
    <source>
        <strain evidence="3">CAQ_001_2017</strain>
    </source>
</reference>
<feature type="compositionally biased region" description="Polar residues" evidence="1">
    <location>
        <begin position="324"/>
        <end position="351"/>
    </location>
</feature>
<evidence type="ECO:0000259" key="2">
    <source>
        <dbReference type="SMART" id="SM00382"/>
    </source>
</evidence>
<organism evidence="3 4">
    <name type="scientific">Trichoglossum hirsutum</name>
    <dbReference type="NCBI Taxonomy" id="265104"/>
    <lineage>
        <taxon>Eukaryota</taxon>
        <taxon>Fungi</taxon>
        <taxon>Dikarya</taxon>
        <taxon>Ascomycota</taxon>
        <taxon>Pezizomycotina</taxon>
        <taxon>Geoglossomycetes</taxon>
        <taxon>Geoglossales</taxon>
        <taxon>Geoglossaceae</taxon>
        <taxon>Trichoglossum</taxon>
    </lineage>
</organism>
<gene>
    <name evidence="3" type="ORF">GP486_001572</name>
</gene>
<evidence type="ECO:0000313" key="4">
    <source>
        <dbReference type="Proteomes" id="UP000750711"/>
    </source>
</evidence>
<proteinExistence type="predicted"/>